<name>A0A4Z2J8R4_9TELE</name>
<proteinExistence type="predicted"/>
<comment type="caution">
    <text evidence="2">The sequence shown here is derived from an EMBL/GenBank/DDBJ whole genome shotgun (WGS) entry which is preliminary data.</text>
</comment>
<evidence type="ECO:0000313" key="2">
    <source>
        <dbReference type="EMBL" id="TNN85852.1"/>
    </source>
</evidence>
<feature type="compositionally biased region" description="Gly residues" evidence="1">
    <location>
        <begin position="171"/>
        <end position="185"/>
    </location>
</feature>
<feature type="region of interest" description="Disordered" evidence="1">
    <location>
        <begin position="170"/>
        <end position="189"/>
    </location>
</feature>
<dbReference type="AlphaFoldDB" id="A0A4Z2J8R4"/>
<dbReference type="EMBL" id="SRLO01000018">
    <property type="protein sequence ID" value="TNN85852.1"/>
    <property type="molecule type" value="Genomic_DNA"/>
</dbReference>
<organism evidence="2 3">
    <name type="scientific">Liparis tanakae</name>
    <name type="common">Tanaka's snailfish</name>
    <dbReference type="NCBI Taxonomy" id="230148"/>
    <lineage>
        <taxon>Eukaryota</taxon>
        <taxon>Metazoa</taxon>
        <taxon>Chordata</taxon>
        <taxon>Craniata</taxon>
        <taxon>Vertebrata</taxon>
        <taxon>Euteleostomi</taxon>
        <taxon>Actinopterygii</taxon>
        <taxon>Neopterygii</taxon>
        <taxon>Teleostei</taxon>
        <taxon>Neoteleostei</taxon>
        <taxon>Acanthomorphata</taxon>
        <taxon>Eupercaria</taxon>
        <taxon>Perciformes</taxon>
        <taxon>Cottioidei</taxon>
        <taxon>Cottales</taxon>
        <taxon>Liparidae</taxon>
        <taxon>Liparis</taxon>
    </lineage>
</organism>
<protein>
    <submittedName>
        <fullName evidence="2">Uncharacterized protein</fullName>
    </submittedName>
</protein>
<keyword evidence="3" id="KW-1185">Reference proteome</keyword>
<sequence length="522" mass="54423">MSFTLTRKHGRPYPVVRLPAGVGGVGQAAAVRLELGAEGLGKVFDLVGRLGGVQRGQVLRGGQRVALDRRRVLVGAQVRRADLVGGRGRGRVLLLQLVGELLRGRELLVGVGLQAAQVEAVLRRRPRQHRKVRLGHGGGGQRRRGRRRAEAALHRRRGVDVLVGVERVPRVGGGGGGERPRGGGPEAQREAGAVAGALQRLQQEAGVLVHQDRLVARRPGGVAAAAAVAHVGAVGGAVVQLAAAVVVVVVVVVAEVEVDVVVRAVGLLRVVVQEALQNLVGDARLVQAQRPVAVHRAGDHAMDDGRLGGQVAEAHVVLAAAAGSSSSSSRRRQICAVRRVEVAPLLEELHGVVVVAAVGGGGPRFGPGGVHEAEAEAVHAVARFARRQSRFVQALAIRLLERHLGRPAVVALLHAGPRLGGGRHRLVLHGVVVDAVAAVGRGPVDVRHPRHARVALLLLALPSLAGVFGASSLPPHVSLSDSVAAVSHVYAAQVHHARIQPLLYGVSTVNMLHISAIWRLAG</sequence>
<feature type="region of interest" description="Disordered" evidence="1">
    <location>
        <begin position="132"/>
        <end position="151"/>
    </location>
</feature>
<accession>A0A4Z2J8R4</accession>
<evidence type="ECO:0000313" key="3">
    <source>
        <dbReference type="Proteomes" id="UP000314294"/>
    </source>
</evidence>
<evidence type="ECO:0000256" key="1">
    <source>
        <dbReference type="SAM" id="MobiDB-lite"/>
    </source>
</evidence>
<dbReference type="Proteomes" id="UP000314294">
    <property type="component" value="Unassembled WGS sequence"/>
</dbReference>
<reference evidence="2 3" key="1">
    <citation type="submission" date="2019-03" db="EMBL/GenBank/DDBJ databases">
        <title>First draft genome of Liparis tanakae, snailfish: a comprehensive survey of snailfish specific genes.</title>
        <authorList>
            <person name="Kim W."/>
            <person name="Song I."/>
            <person name="Jeong J.-H."/>
            <person name="Kim D."/>
            <person name="Kim S."/>
            <person name="Ryu S."/>
            <person name="Song J.Y."/>
            <person name="Lee S.K."/>
        </authorList>
    </citation>
    <scope>NUCLEOTIDE SEQUENCE [LARGE SCALE GENOMIC DNA]</scope>
    <source>
        <tissue evidence="2">Muscle</tissue>
    </source>
</reference>
<gene>
    <name evidence="2" type="ORF">EYF80_003696</name>
</gene>